<dbReference type="EMBL" id="CALLCH030000011">
    <property type="protein sequence ID" value="CAI4214442.1"/>
    <property type="molecule type" value="Genomic_DNA"/>
</dbReference>
<accession>A0A9P1M8S2</accession>
<reference evidence="1" key="1">
    <citation type="submission" date="2022-11" db="EMBL/GenBank/DDBJ databases">
        <authorList>
            <person name="Scott C."/>
            <person name="Bruce N."/>
        </authorList>
    </citation>
    <scope>NUCLEOTIDE SEQUENCE</scope>
</reference>
<organism evidence="1 2">
    <name type="scientific">Parascedosporium putredinis</name>
    <dbReference type="NCBI Taxonomy" id="1442378"/>
    <lineage>
        <taxon>Eukaryota</taxon>
        <taxon>Fungi</taxon>
        <taxon>Dikarya</taxon>
        <taxon>Ascomycota</taxon>
        <taxon>Pezizomycotina</taxon>
        <taxon>Sordariomycetes</taxon>
        <taxon>Hypocreomycetidae</taxon>
        <taxon>Microascales</taxon>
        <taxon>Microascaceae</taxon>
        <taxon>Parascedosporium</taxon>
    </lineage>
</organism>
<keyword evidence="2" id="KW-1185">Reference proteome</keyword>
<dbReference type="OrthoDB" id="5242061at2759"/>
<evidence type="ECO:0000313" key="2">
    <source>
        <dbReference type="Proteomes" id="UP000838763"/>
    </source>
</evidence>
<name>A0A9P1M8S2_9PEZI</name>
<comment type="caution">
    <text evidence="1">The sequence shown here is derived from an EMBL/GenBank/DDBJ whole genome shotgun (WGS) entry which is preliminary data.</text>
</comment>
<proteinExistence type="predicted"/>
<sequence>MDNSTAVLNPQPNDSGGTNNMEPISVGSLFGMFLTLNFCLMTQPSGNLVFWWDHAFLSRINPMVCVLESGFIVYQLAKVLWTSRHSSRRWKEVHLTVASLLLIRANPYSEGEWGAGLLNDLMDGFISDSWKAACSRSGRQQSLWTTLSQRFLTRIEGLLYTAWKKPQEHVIAAERAVTDPQACAASTSAVPLANLPGLFAAAQP</sequence>
<dbReference type="AlphaFoldDB" id="A0A9P1M8S2"/>
<evidence type="ECO:0000313" key="1">
    <source>
        <dbReference type="EMBL" id="CAI4214442.1"/>
    </source>
</evidence>
<gene>
    <name evidence="1" type="ORF">PPNO1_LOCUS4176</name>
</gene>
<dbReference type="Proteomes" id="UP000838763">
    <property type="component" value="Unassembled WGS sequence"/>
</dbReference>
<protein>
    <submittedName>
        <fullName evidence="1">Uncharacterized protein</fullName>
    </submittedName>
</protein>